<organism evidence="15 16">
    <name type="scientific">Terasakiella brassicae</name>
    <dbReference type="NCBI Taxonomy" id="1634917"/>
    <lineage>
        <taxon>Bacteria</taxon>
        <taxon>Pseudomonadati</taxon>
        <taxon>Pseudomonadota</taxon>
        <taxon>Alphaproteobacteria</taxon>
        <taxon>Rhodospirillales</taxon>
        <taxon>Terasakiellaceae</taxon>
        <taxon>Terasakiella</taxon>
    </lineage>
</organism>
<feature type="transmembrane region" description="Helical" evidence="13">
    <location>
        <begin position="91"/>
        <end position="110"/>
    </location>
</feature>
<dbReference type="GO" id="GO:0022904">
    <property type="term" value="P:respiratory electron transport chain"/>
    <property type="evidence" value="ECO:0007669"/>
    <property type="project" value="InterPro"/>
</dbReference>
<dbReference type="GO" id="GO:0046872">
    <property type="term" value="F:metal ion binding"/>
    <property type="evidence" value="ECO:0007669"/>
    <property type="project" value="UniProtKB-KW"/>
</dbReference>
<evidence type="ECO:0000256" key="10">
    <source>
        <dbReference type="ARBA" id="ARBA00023004"/>
    </source>
</evidence>
<keyword evidence="11 13" id="KW-0472">Membrane</keyword>
<dbReference type="GO" id="GO:0009055">
    <property type="term" value="F:electron transfer activity"/>
    <property type="evidence" value="ECO:0007669"/>
    <property type="project" value="InterPro"/>
</dbReference>
<dbReference type="SUPFAM" id="SSF81342">
    <property type="entry name" value="Transmembrane di-heme cytochromes"/>
    <property type="match status" value="1"/>
</dbReference>
<evidence type="ECO:0000256" key="5">
    <source>
        <dbReference type="ARBA" id="ARBA00022617"/>
    </source>
</evidence>
<dbReference type="GO" id="GO:0020037">
    <property type="term" value="F:heme binding"/>
    <property type="evidence" value="ECO:0007669"/>
    <property type="project" value="TreeGrafter"/>
</dbReference>
<evidence type="ECO:0000256" key="8">
    <source>
        <dbReference type="ARBA" id="ARBA00022982"/>
    </source>
</evidence>
<accession>A0A917F9H6</accession>
<dbReference type="PANTHER" id="PTHR30529:SF1">
    <property type="entry name" value="CYTOCHROME B561 HOMOLOG 2"/>
    <property type="match status" value="1"/>
</dbReference>
<proteinExistence type="inferred from homology"/>
<dbReference type="GO" id="GO:0005886">
    <property type="term" value="C:plasma membrane"/>
    <property type="evidence" value="ECO:0007669"/>
    <property type="project" value="UniProtKB-SubCell"/>
</dbReference>
<keyword evidence="5" id="KW-0349">Heme</keyword>
<keyword evidence="4" id="KW-1003">Cell membrane</keyword>
<keyword evidence="9 13" id="KW-1133">Transmembrane helix</keyword>
<evidence type="ECO:0000256" key="9">
    <source>
        <dbReference type="ARBA" id="ARBA00022989"/>
    </source>
</evidence>
<feature type="domain" description="Cytochrome b561 bacterial/Ni-hydrogenase" evidence="14">
    <location>
        <begin position="7"/>
        <end position="174"/>
    </location>
</feature>
<keyword evidence="16" id="KW-1185">Reference proteome</keyword>
<comment type="similarity">
    <text evidence="12">Belongs to the cytochrome b561 family.</text>
</comment>
<protein>
    <submittedName>
        <fullName evidence="15">Cytochrome b</fullName>
    </submittedName>
</protein>
<dbReference type="PANTHER" id="PTHR30529">
    <property type="entry name" value="CYTOCHROME B561"/>
    <property type="match status" value="1"/>
</dbReference>
<dbReference type="Pfam" id="PF01292">
    <property type="entry name" value="Ni_hydr_CYTB"/>
    <property type="match status" value="1"/>
</dbReference>
<keyword evidence="8" id="KW-0249">Electron transport</keyword>
<comment type="caution">
    <text evidence="15">The sequence shown here is derived from an EMBL/GenBank/DDBJ whole genome shotgun (WGS) entry which is preliminary data.</text>
</comment>
<keyword evidence="10" id="KW-0408">Iron</keyword>
<gene>
    <name evidence="15" type="ORF">GCM10011332_11770</name>
</gene>
<evidence type="ECO:0000256" key="13">
    <source>
        <dbReference type="SAM" id="Phobius"/>
    </source>
</evidence>
<sequence>MEQKTKYSFILRNLHIIGGLVFVAALVLGIVMEDMARGPEKFQLMFFHKSLGLAVLGLVALRLLEWVRSAQPVALESHANWEVWAAKLVKIALYIVMIVLPISGVLMSWFKGYPAAFFGLFELAPMVEKSKDLGELFESIHKAMVPLTFVLLGLHVVGALKHHFIDRDETLVRISPFSKG</sequence>
<evidence type="ECO:0000256" key="12">
    <source>
        <dbReference type="ARBA" id="ARBA00037975"/>
    </source>
</evidence>
<comment type="subcellular location">
    <subcellularLocation>
        <location evidence="2">Cell membrane</location>
        <topology evidence="2">Multi-pass membrane protein</topology>
    </subcellularLocation>
</comment>
<dbReference type="InterPro" id="IPR016174">
    <property type="entry name" value="Di-haem_cyt_TM"/>
</dbReference>
<feature type="transmembrane region" description="Helical" evidence="13">
    <location>
        <begin position="44"/>
        <end position="64"/>
    </location>
</feature>
<reference evidence="15" key="2">
    <citation type="submission" date="2020-09" db="EMBL/GenBank/DDBJ databases">
        <authorList>
            <person name="Sun Q."/>
            <person name="Zhou Y."/>
        </authorList>
    </citation>
    <scope>NUCLEOTIDE SEQUENCE</scope>
    <source>
        <strain evidence="15">CGMCC 1.15254</strain>
    </source>
</reference>
<evidence type="ECO:0000259" key="14">
    <source>
        <dbReference type="Pfam" id="PF01292"/>
    </source>
</evidence>
<feature type="transmembrane region" description="Helical" evidence="13">
    <location>
        <begin position="143"/>
        <end position="160"/>
    </location>
</feature>
<evidence type="ECO:0000256" key="4">
    <source>
        <dbReference type="ARBA" id="ARBA00022475"/>
    </source>
</evidence>
<dbReference type="Proteomes" id="UP000632498">
    <property type="component" value="Unassembled WGS sequence"/>
</dbReference>
<reference evidence="15" key="1">
    <citation type="journal article" date="2014" name="Int. J. Syst. Evol. Microbiol.">
        <title>Complete genome sequence of Corynebacterium casei LMG S-19264T (=DSM 44701T), isolated from a smear-ripened cheese.</title>
        <authorList>
            <consortium name="US DOE Joint Genome Institute (JGI-PGF)"/>
            <person name="Walter F."/>
            <person name="Albersmeier A."/>
            <person name="Kalinowski J."/>
            <person name="Ruckert C."/>
        </authorList>
    </citation>
    <scope>NUCLEOTIDE SEQUENCE</scope>
    <source>
        <strain evidence="15">CGMCC 1.15254</strain>
    </source>
</reference>
<keyword evidence="6 13" id="KW-0812">Transmembrane</keyword>
<keyword evidence="7" id="KW-0479">Metal-binding</keyword>
<evidence type="ECO:0000256" key="3">
    <source>
        <dbReference type="ARBA" id="ARBA00022448"/>
    </source>
</evidence>
<evidence type="ECO:0000256" key="2">
    <source>
        <dbReference type="ARBA" id="ARBA00004651"/>
    </source>
</evidence>
<evidence type="ECO:0000313" key="15">
    <source>
        <dbReference type="EMBL" id="GGF59743.1"/>
    </source>
</evidence>
<keyword evidence="3" id="KW-0813">Transport</keyword>
<evidence type="ECO:0000256" key="1">
    <source>
        <dbReference type="ARBA" id="ARBA00001970"/>
    </source>
</evidence>
<dbReference type="InterPro" id="IPR011577">
    <property type="entry name" value="Cyt_b561_bac/Ni-Hgenase"/>
</dbReference>
<evidence type="ECO:0000256" key="7">
    <source>
        <dbReference type="ARBA" id="ARBA00022723"/>
    </source>
</evidence>
<name>A0A917F9H6_9PROT</name>
<evidence type="ECO:0000256" key="6">
    <source>
        <dbReference type="ARBA" id="ARBA00022692"/>
    </source>
</evidence>
<dbReference type="Gene3D" id="1.20.950.20">
    <property type="entry name" value="Transmembrane di-heme cytochromes, Chain C"/>
    <property type="match status" value="1"/>
</dbReference>
<evidence type="ECO:0000256" key="11">
    <source>
        <dbReference type="ARBA" id="ARBA00023136"/>
    </source>
</evidence>
<feature type="transmembrane region" description="Helical" evidence="13">
    <location>
        <begin position="12"/>
        <end position="32"/>
    </location>
</feature>
<evidence type="ECO:0000313" key="16">
    <source>
        <dbReference type="Proteomes" id="UP000632498"/>
    </source>
</evidence>
<dbReference type="AlphaFoldDB" id="A0A917F9H6"/>
<comment type="cofactor">
    <cofactor evidence="1">
        <name>heme b</name>
        <dbReference type="ChEBI" id="CHEBI:60344"/>
    </cofactor>
</comment>
<dbReference type="InterPro" id="IPR052168">
    <property type="entry name" value="Cytochrome_b561_oxidase"/>
</dbReference>
<dbReference type="EMBL" id="BMHV01000006">
    <property type="protein sequence ID" value="GGF59743.1"/>
    <property type="molecule type" value="Genomic_DNA"/>
</dbReference>
<dbReference type="RefSeq" id="WP_188662748.1">
    <property type="nucleotide sequence ID" value="NZ_BMHV01000006.1"/>
</dbReference>